<evidence type="ECO:0000313" key="5">
    <source>
        <dbReference type="Proteomes" id="UP001527099"/>
    </source>
</evidence>
<organism evidence="4 5">
    <name type="scientific">Paenibacillus alginolyticus</name>
    <dbReference type="NCBI Taxonomy" id="59839"/>
    <lineage>
        <taxon>Bacteria</taxon>
        <taxon>Bacillati</taxon>
        <taxon>Bacillota</taxon>
        <taxon>Bacilli</taxon>
        <taxon>Bacillales</taxon>
        <taxon>Paenibacillaceae</taxon>
        <taxon>Paenibacillus</taxon>
    </lineage>
</organism>
<dbReference type="Pfam" id="PF00005">
    <property type="entry name" value="ABC_tran"/>
    <property type="match status" value="1"/>
</dbReference>
<keyword evidence="2 4" id="KW-0067">ATP-binding</keyword>
<dbReference type="InterPro" id="IPR015854">
    <property type="entry name" value="ABC_transpr_LolD-like"/>
</dbReference>
<dbReference type="Proteomes" id="UP001527099">
    <property type="component" value="Unassembled WGS sequence"/>
</dbReference>
<sequence>MSLINLKSAPLHEPVRDLVLVEADHVGCTYSNGAALTVALQSATCRVLVNDRIALVGPSGSGKSTLLQLLGGFEPPTSGCIAWPLLGAREQLRPRHIGFIFQMPSLLPPLSVIENVELPLLLLGESTDLARQSAKIELERIGISHLADKLPEELSGGQAQRAAVARSMVGKPRLILADEPTGQLDHRTARDMLDAMFAALHGTGTALVIATHDPAVVERLEQEWTIRNGYLEVL</sequence>
<dbReference type="PROSITE" id="PS00211">
    <property type="entry name" value="ABC_TRANSPORTER_1"/>
    <property type="match status" value="1"/>
</dbReference>
<keyword evidence="5" id="KW-1185">Reference proteome</keyword>
<dbReference type="PANTHER" id="PTHR24220:SF685">
    <property type="entry name" value="ABC TRANSPORTER RELATED"/>
    <property type="match status" value="1"/>
</dbReference>
<protein>
    <submittedName>
        <fullName evidence="4">ATP-binding cassette domain-containing protein</fullName>
    </submittedName>
</protein>
<proteinExistence type="predicted"/>
<dbReference type="SUPFAM" id="SSF52540">
    <property type="entry name" value="P-loop containing nucleoside triphosphate hydrolases"/>
    <property type="match status" value="1"/>
</dbReference>
<dbReference type="InterPro" id="IPR003593">
    <property type="entry name" value="AAA+_ATPase"/>
</dbReference>
<accession>A0ABT4GN23</accession>
<dbReference type="InterPro" id="IPR003439">
    <property type="entry name" value="ABC_transporter-like_ATP-bd"/>
</dbReference>
<dbReference type="PROSITE" id="PS50893">
    <property type="entry name" value="ABC_TRANSPORTER_2"/>
    <property type="match status" value="1"/>
</dbReference>
<dbReference type="InterPro" id="IPR017871">
    <property type="entry name" value="ABC_transporter-like_CS"/>
</dbReference>
<dbReference type="GO" id="GO:0005524">
    <property type="term" value="F:ATP binding"/>
    <property type="evidence" value="ECO:0007669"/>
    <property type="project" value="UniProtKB-KW"/>
</dbReference>
<keyword evidence="1" id="KW-0547">Nucleotide-binding</keyword>
<dbReference type="SMART" id="SM00382">
    <property type="entry name" value="AAA"/>
    <property type="match status" value="1"/>
</dbReference>
<evidence type="ECO:0000259" key="3">
    <source>
        <dbReference type="PROSITE" id="PS50893"/>
    </source>
</evidence>
<dbReference type="Gene3D" id="3.40.50.300">
    <property type="entry name" value="P-loop containing nucleotide triphosphate hydrolases"/>
    <property type="match status" value="1"/>
</dbReference>
<gene>
    <name evidence="4" type="ORF">M5X19_32920</name>
</gene>
<evidence type="ECO:0000256" key="1">
    <source>
        <dbReference type="ARBA" id="ARBA00022741"/>
    </source>
</evidence>
<dbReference type="PANTHER" id="PTHR24220">
    <property type="entry name" value="IMPORT ATP-BINDING PROTEIN"/>
    <property type="match status" value="1"/>
</dbReference>
<evidence type="ECO:0000313" key="4">
    <source>
        <dbReference type="EMBL" id="MCY9697622.1"/>
    </source>
</evidence>
<name>A0ABT4GN23_9BACL</name>
<dbReference type="EMBL" id="JAMDMX010000155">
    <property type="protein sequence ID" value="MCY9697622.1"/>
    <property type="molecule type" value="Genomic_DNA"/>
</dbReference>
<evidence type="ECO:0000256" key="2">
    <source>
        <dbReference type="ARBA" id="ARBA00022840"/>
    </source>
</evidence>
<comment type="caution">
    <text evidence="4">The sequence shown here is derived from an EMBL/GenBank/DDBJ whole genome shotgun (WGS) entry which is preliminary data.</text>
</comment>
<feature type="domain" description="ABC transporter" evidence="3">
    <location>
        <begin position="21"/>
        <end position="234"/>
    </location>
</feature>
<dbReference type="RefSeq" id="WP_051253330.1">
    <property type="nucleotide sequence ID" value="NZ_JAMDMW010000081.1"/>
</dbReference>
<reference evidence="4 5" key="1">
    <citation type="submission" date="2022-05" db="EMBL/GenBank/DDBJ databases">
        <title>Genome Sequencing of Bee-Associated Microbes.</title>
        <authorList>
            <person name="Dunlap C."/>
        </authorList>
    </citation>
    <scope>NUCLEOTIDE SEQUENCE [LARGE SCALE GENOMIC DNA]</scope>
    <source>
        <strain evidence="4 5">NRRL B-14421</strain>
    </source>
</reference>
<dbReference type="InterPro" id="IPR027417">
    <property type="entry name" value="P-loop_NTPase"/>
</dbReference>